<keyword evidence="1" id="KW-0732">Signal</keyword>
<evidence type="ECO:0000313" key="3">
    <source>
        <dbReference type="Proteomes" id="UP000006746"/>
    </source>
</evidence>
<keyword evidence="3" id="KW-1185">Reference proteome</keyword>
<proteinExistence type="predicted"/>
<organism evidence="2 3">
    <name type="scientific">Oceanibaculum indicum P24</name>
    <dbReference type="NCBI Taxonomy" id="1207063"/>
    <lineage>
        <taxon>Bacteria</taxon>
        <taxon>Pseudomonadati</taxon>
        <taxon>Pseudomonadota</taxon>
        <taxon>Alphaproteobacteria</taxon>
        <taxon>Rhodospirillales</taxon>
        <taxon>Oceanibaculaceae</taxon>
        <taxon>Oceanibaculum</taxon>
    </lineage>
</organism>
<dbReference type="PANTHER" id="PTHR14136:SF17">
    <property type="entry name" value="BTB_POZ DOMAIN-CONTAINING PROTEIN KCTD9"/>
    <property type="match status" value="1"/>
</dbReference>
<dbReference type="InterPro" id="IPR051082">
    <property type="entry name" value="Pentapeptide-BTB/POZ_domain"/>
</dbReference>
<dbReference type="Pfam" id="PF00805">
    <property type="entry name" value="Pentapeptide"/>
    <property type="match status" value="2"/>
</dbReference>
<dbReference type="RefSeq" id="WP_008945579.1">
    <property type="nucleotide sequence ID" value="NZ_AMRL01000023.1"/>
</dbReference>
<evidence type="ECO:0000256" key="1">
    <source>
        <dbReference type="SAM" id="SignalP"/>
    </source>
</evidence>
<gene>
    <name evidence="2" type="ORF">P24_14879</name>
</gene>
<dbReference type="PANTHER" id="PTHR14136">
    <property type="entry name" value="BTB_POZ DOMAIN-CONTAINING PROTEIN KCTD9"/>
    <property type="match status" value="1"/>
</dbReference>
<dbReference type="Gene3D" id="2.160.20.80">
    <property type="entry name" value="E3 ubiquitin-protein ligase SopA"/>
    <property type="match status" value="1"/>
</dbReference>
<feature type="signal peptide" evidence="1">
    <location>
        <begin position="1"/>
        <end position="26"/>
    </location>
</feature>
<protein>
    <submittedName>
        <fullName evidence="2">Pentapeptide repeat-containing protein</fullName>
    </submittedName>
</protein>
<dbReference type="Proteomes" id="UP000006746">
    <property type="component" value="Unassembled WGS sequence"/>
</dbReference>
<name>K2J8I9_9PROT</name>
<dbReference type="EMBL" id="AMRL01000023">
    <property type="protein sequence ID" value="EKE71538.1"/>
    <property type="molecule type" value="Genomic_DNA"/>
</dbReference>
<feature type="chain" id="PRO_5003861785" evidence="1">
    <location>
        <begin position="27"/>
        <end position="169"/>
    </location>
</feature>
<dbReference type="eggNOG" id="COG1357">
    <property type="taxonomic scope" value="Bacteria"/>
</dbReference>
<dbReference type="AlphaFoldDB" id="K2J8I9"/>
<comment type="caution">
    <text evidence="2">The sequence shown here is derived from an EMBL/GenBank/DDBJ whole genome shotgun (WGS) entry which is preliminary data.</text>
</comment>
<sequence>MKKIIGLSFLLAALTAVSLAPSPALAGCGDPPGPGVDWRNCNMSRQEMPGANLTKATLWQTNLNRSDIAGADLSEADANRALFLETRMPGASLDGGRFTYADFSRADLTGASLKGANLSRARFHNAILREADFTGADIRDADFFRADLRGALWIDGKRRCGEDSIGACR</sequence>
<dbReference type="PATRIC" id="fig|1207063.3.peg.2999"/>
<dbReference type="InterPro" id="IPR001646">
    <property type="entry name" value="5peptide_repeat"/>
</dbReference>
<dbReference type="SUPFAM" id="SSF141571">
    <property type="entry name" value="Pentapeptide repeat-like"/>
    <property type="match status" value="1"/>
</dbReference>
<accession>K2J8I9</accession>
<dbReference type="PROSITE" id="PS51257">
    <property type="entry name" value="PROKAR_LIPOPROTEIN"/>
    <property type="match status" value="1"/>
</dbReference>
<dbReference type="STRING" id="1207063.P24_14879"/>
<reference evidence="2 3" key="1">
    <citation type="journal article" date="2012" name="J. Bacteriol.">
        <title>Genome Sequence of Oceanibaculum indicum Type Strain P24.</title>
        <authorList>
            <person name="Lai Q."/>
            <person name="Shao Z."/>
        </authorList>
    </citation>
    <scope>NUCLEOTIDE SEQUENCE [LARGE SCALE GENOMIC DNA]</scope>
    <source>
        <strain evidence="2 3">P24</strain>
    </source>
</reference>
<evidence type="ECO:0000313" key="2">
    <source>
        <dbReference type="EMBL" id="EKE71538.1"/>
    </source>
</evidence>